<protein>
    <recommendedName>
        <fullName evidence="7 8">Peptidyl-tRNA hydrolase</fullName>
        <shortName evidence="8">Pth</shortName>
        <ecNumber evidence="1 8">3.1.1.29</ecNumber>
    </recommendedName>
</protein>
<evidence type="ECO:0000313" key="12">
    <source>
        <dbReference type="Proteomes" id="UP000035720"/>
    </source>
</evidence>
<evidence type="ECO:0000256" key="1">
    <source>
        <dbReference type="ARBA" id="ARBA00013260"/>
    </source>
</evidence>
<keyword evidence="8" id="KW-0963">Cytoplasm</keyword>
<dbReference type="HAMAP" id="MF_00083">
    <property type="entry name" value="Pept_tRNA_hydro_bact"/>
    <property type="match status" value="1"/>
</dbReference>
<organism evidence="11 12">
    <name type="scientific">Nostocoides jenkinsii Ben 74</name>
    <dbReference type="NCBI Taxonomy" id="1193518"/>
    <lineage>
        <taxon>Bacteria</taxon>
        <taxon>Bacillati</taxon>
        <taxon>Actinomycetota</taxon>
        <taxon>Actinomycetes</taxon>
        <taxon>Micrococcales</taxon>
        <taxon>Intrasporangiaceae</taxon>
        <taxon>Nostocoides</taxon>
    </lineage>
</organism>
<dbReference type="FunFam" id="3.40.50.1470:FF:000001">
    <property type="entry name" value="Peptidyl-tRNA hydrolase"/>
    <property type="match status" value="1"/>
</dbReference>
<dbReference type="GO" id="GO:0000049">
    <property type="term" value="F:tRNA binding"/>
    <property type="evidence" value="ECO:0007669"/>
    <property type="project" value="UniProtKB-UniRule"/>
</dbReference>
<dbReference type="EMBL" id="CAJC01000160">
    <property type="protein sequence ID" value="CCI53815.1"/>
    <property type="molecule type" value="Genomic_DNA"/>
</dbReference>
<feature type="binding site" evidence="8">
    <location>
        <position position="68"/>
    </location>
    <ligand>
        <name>tRNA</name>
        <dbReference type="ChEBI" id="CHEBI:17843"/>
    </ligand>
</feature>
<dbReference type="InterPro" id="IPR001328">
    <property type="entry name" value="Pept_tRNA_hydro"/>
</dbReference>
<dbReference type="GO" id="GO:0006515">
    <property type="term" value="P:protein quality control for misfolded or incompletely synthesized proteins"/>
    <property type="evidence" value="ECO:0007669"/>
    <property type="project" value="UniProtKB-UniRule"/>
</dbReference>
<gene>
    <name evidence="8 11" type="primary">pth</name>
    <name evidence="11" type="ORF">BN13_490005</name>
</gene>
<keyword evidence="4 8" id="KW-0694">RNA-binding</keyword>
<comment type="subcellular location">
    <subcellularLocation>
        <location evidence="8">Cytoplasm</location>
    </subcellularLocation>
</comment>
<comment type="caution">
    <text evidence="11">The sequence shown here is derived from an EMBL/GenBank/DDBJ whole genome shotgun (WGS) entry which is preliminary data.</text>
</comment>
<comment type="function">
    <text evidence="8">Hydrolyzes ribosome-free peptidyl-tRNAs (with 1 or more amino acids incorporated), which drop off the ribosome during protein synthesis, or as a result of ribosome stalling.</text>
</comment>
<feature type="active site" description="Proton acceptor" evidence="8">
    <location>
        <position position="21"/>
    </location>
</feature>
<dbReference type="InterPro" id="IPR018171">
    <property type="entry name" value="Pept_tRNA_hydro_CS"/>
</dbReference>
<evidence type="ECO:0000256" key="10">
    <source>
        <dbReference type="RuleBase" id="RU004320"/>
    </source>
</evidence>
<dbReference type="PROSITE" id="PS01196">
    <property type="entry name" value="PEPT_TRNA_HYDROL_2"/>
    <property type="match status" value="1"/>
</dbReference>
<evidence type="ECO:0000313" key="11">
    <source>
        <dbReference type="EMBL" id="CCI53815.1"/>
    </source>
</evidence>
<name>A0A077MD58_9MICO</name>
<reference evidence="11 12" key="1">
    <citation type="journal article" date="2013" name="ISME J.">
        <title>A metabolic model for members of the genus Tetrasphaera involved in enhanced biological phosphorus removal.</title>
        <authorList>
            <person name="Kristiansen R."/>
            <person name="Nguyen H.T.T."/>
            <person name="Saunders A.M."/>
            <person name="Nielsen J.L."/>
            <person name="Wimmer R."/>
            <person name="Le V.Q."/>
            <person name="McIlroy S.J."/>
            <person name="Petrovski S."/>
            <person name="Seviour R.J."/>
            <person name="Calteau A."/>
            <person name="Nielsen K.L."/>
            <person name="Nielsen P.H."/>
        </authorList>
    </citation>
    <scope>NUCLEOTIDE SEQUENCE [LARGE SCALE GENOMIC DNA]</scope>
    <source>
        <strain evidence="11 12">Ben 74</strain>
    </source>
</reference>
<dbReference type="OrthoDB" id="9800507at2"/>
<evidence type="ECO:0000256" key="5">
    <source>
        <dbReference type="ARBA" id="ARBA00038063"/>
    </source>
</evidence>
<dbReference type="Proteomes" id="UP000035720">
    <property type="component" value="Unassembled WGS sequence"/>
</dbReference>
<comment type="catalytic activity">
    <reaction evidence="6 8 9">
        <text>an N-acyl-L-alpha-aminoacyl-tRNA + H2O = an N-acyl-L-amino acid + a tRNA + H(+)</text>
        <dbReference type="Rhea" id="RHEA:54448"/>
        <dbReference type="Rhea" id="RHEA-COMP:10123"/>
        <dbReference type="Rhea" id="RHEA-COMP:13883"/>
        <dbReference type="ChEBI" id="CHEBI:15377"/>
        <dbReference type="ChEBI" id="CHEBI:15378"/>
        <dbReference type="ChEBI" id="CHEBI:59874"/>
        <dbReference type="ChEBI" id="CHEBI:78442"/>
        <dbReference type="ChEBI" id="CHEBI:138191"/>
        <dbReference type="EC" id="3.1.1.29"/>
    </reaction>
</comment>
<evidence type="ECO:0000256" key="9">
    <source>
        <dbReference type="RuleBase" id="RU000673"/>
    </source>
</evidence>
<dbReference type="STRING" id="1193518.BN13_490005"/>
<dbReference type="GO" id="GO:0072344">
    <property type="term" value="P:rescue of stalled ribosome"/>
    <property type="evidence" value="ECO:0007669"/>
    <property type="project" value="UniProtKB-UniRule"/>
</dbReference>
<dbReference type="NCBIfam" id="TIGR00447">
    <property type="entry name" value="pth"/>
    <property type="match status" value="1"/>
</dbReference>
<dbReference type="CDD" id="cd00462">
    <property type="entry name" value="PTH"/>
    <property type="match status" value="1"/>
</dbReference>
<dbReference type="Gene3D" id="3.40.50.1470">
    <property type="entry name" value="Peptidyl-tRNA hydrolase"/>
    <property type="match status" value="1"/>
</dbReference>
<dbReference type="EC" id="3.1.1.29" evidence="1 8"/>
<feature type="site" description="Discriminates between blocked and unblocked aminoacyl-tRNA" evidence="8">
    <location>
        <position position="11"/>
    </location>
</feature>
<dbReference type="PANTHER" id="PTHR17224:SF1">
    <property type="entry name" value="PEPTIDYL-TRNA HYDROLASE"/>
    <property type="match status" value="1"/>
</dbReference>
<comment type="function">
    <text evidence="8">Catalyzes the release of premature peptidyl moieties from peptidyl-tRNA molecules trapped in stalled 50S ribosomal subunits, and thus maintains levels of free tRNAs and 50S ribosomes.</text>
</comment>
<dbReference type="GO" id="GO:0005737">
    <property type="term" value="C:cytoplasm"/>
    <property type="evidence" value="ECO:0007669"/>
    <property type="project" value="UniProtKB-SubCell"/>
</dbReference>
<feature type="binding site" evidence="8">
    <location>
        <position position="16"/>
    </location>
    <ligand>
        <name>tRNA</name>
        <dbReference type="ChEBI" id="CHEBI:17843"/>
    </ligand>
</feature>
<comment type="similarity">
    <text evidence="5 8 10">Belongs to the PTH family.</text>
</comment>
<evidence type="ECO:0000256" key="7">
    <source>
        <dbReference type="ARBA" id="ARBA00050038"/>
    </source>
</evidence>
<evidence type="ECO:0000256" key="2">
    <source>
        <dbReference type="ARBA" id="ARBA00022555"/>
    </source>
</evidence>
<dbReference type="SUPFAM" id="SSF53178">
    <property type="entry name" value="Peptidyl-tRNA hydrolase-like"/>
    <property type="match status" value="1"/>
</dbReference>
<dbReference type="Pfam" id="PF01195">
    <property type="entry name" value="Pept_tRNA_hydro"/>
    <property type="match status" value="1"/>
</dbReference>
<comment type="subunit">
    <text evidence="8">Monomer.</text>
</comment>
<dbReference type="PROSITE" id="PS01195">
    <property type="entry name" value="PEPT_TRNA_HYDROL_1"/>
    <property type="match status" value="1"/>
</dbReference>
<dbReference type="PANTHER" id="PTHR17224">
    <property type="entry name" value="PEPTIDYL-TRNA HYDROLASE"/>
    <property type="match status" value="1"/>
</dbReference>
<keyword evidence="12" id="KW-1185">Reference proteome</keyword>
<proteinExistence type="inferred from homology"/>
<accession>A0A077MD58</accession>
<keyword evidence="2 8" id="KW-0820">tRNA-binding</keyword>
<keyword evidence="3 8" id="KW-0378">Hydrolase</keyword>
<dbReference type="InterPro" id="IPR036416">
    <property type="entry name" value="Pept_tRNA_hydro_sf"/>
</dbReference>
<feature type="binding site" evidence="8">
    <location>
        <position position="66"/>
    </location>
    <ligand>
        <name>tRNA</name>
        <dbReference type="ChEBI" id="CHEBI:17843"/>
    </ligand>
</feature>
<dbReference type="GO" id="GO:0004045">
    <property type="term" value="F:peptidyl-tRNA hydrolase activity"/>
    <property type="evidence" value="ECO:0007669"/>
    <property type="project" value="UniProtKB-UniRule"/>
</dbReference>
<evidence type="ECO:0000256" key="3">
    <source>
        <dbReference type="ARBA" id="ARBA00022801"/>
    </source>
</evidence>
<sequence>MDLWLAVGLGNPGARYAANRHNVGALVIDALAERHRVTLAKHKGSATAAKITVGGAPVLIAIPTTFMNVSGEPVRDLARFYKIPPARVIVVHDELDIEFGLVRLKLGGGEGGHNGLRSVSALLGTRDYHRVRVGVGRPPGRMDPADFVLRDFSAAEKPEIAVSVVEAADAVEDLVTGGLLAAQQRFHAPGGTR</sequence>
<dbReference type="RefSeq" id="WP_048549032.1">
    <property type="nucleotide sequence ID" value="NZ_HF571038.1"/>
</dbReference>
<dbReference type="AlphaFoldDB" id="A0A077MD58"/>
<evidence type="ECO:0000256" key="8">
    <source>
        <dbReference type="HAMAP-Rule" id="MF_00083"/>
    </source>
</evidence>
<feature type="binding site" evidence="8">
    <location>
        <position position="114"/>
    </location>
    <ligand>
        <name>tRNA</name>
        <dbReference type="ChEBI" id="CHEBI:17843"/>
    </ligand>
</feature>
<evidence type="ECO:0000256" key="4">
    <source>
        <dbReference type="ARBA" id="ARBA00022884"/>
    </source>
</evidence>
<evidence type="ECO:0000256" key="6">
    <source>
        <dbReference type="ARBA" id="ARBA00048707"/>
    </source>
</evidence>
<feature type="site" description="Stabilizes the basic form of H active site to accept a proton" evidence="8">
    <location>
        <position position="93"/>
    </location>
</feature>